<dbReference type="InterPro" id="IPR046576">
    <property type="entry name" value="DUF6636"/>
</dbReference>
<evidence type="ECO:0000313" key="3">
    <source>
        <dbReference type="Proteomes" id="UP001138921"/>
    </source>
</evidence>
<protein>
    <submittedName>
        <fullName evidence="2">Uncharacterized protein</fullName>
    </submittedName>
</protein>
<organism evidence="2 3">
    <name type="scientific">Aminobacter anthyllidis</name>
    <dbReference type="NCBI Taxonomy" id="1035067"/>
    <lineage>
        <taxon>Bacteria</taxon>
        <taxon>Pseudomonadati</taxon>
        <taxon>Pseudomonadota</taxon>
        <taxon>Alphaproteobacteria</taxon>
        <taxon>Hyphomicrobiales</taxon>
        <taxon>Phyllobacteriaceae</taxon>
        <taxon>Aminobacter</taxon>
    </lineage>
</organism>
<dbReference type="Pfam" id="PF20341">
    <property type="entry name" value="DUF6636"/>
    <property type="match status" value="1"/>
</dbReference>
<dbReference type="AlphaFoldDB" id="A0A9X1A7K5"/>
<feature type="chain" id="PRO_5040969669" evidence="1">
    <location>
        <begin position="36"/>
        <end position="151"/>
    </location>
</feature>
<dbReference type="RefSeq" id="WP_214386295.1">
    <property type="nucleotide sequence ID" value="NZ_JAFLWW010000001.1"/>
</dbReference>
<reference evidence="2" key="1">
    <citation type="journal article" date="2021" name="Microorganisms">
        <title>Phylogenomic Reconstruction and Metabolic Potential of the Genus Aminobacter.</title>
        <authorList>
            <person name="Artuso I."/>
            <person name="Turrini P."/>
            <person name="Pirolo M."/>
            <person name="Lugli G.A."/>
            <person name="Ventura M."/>
            <person name="Visca P."/>
        </authorList>
    </citation>
    <scope>NUCLEOTIDE SEQUENCE</scope>
    <source>
        <strain evidence="2">LMG 26462</strain>
    </source>
</reference>
<keyword evidence="1" id="KW-0732">Signal</keyword>
<evidence type="ECO:0000313" key="2">
    <source>
        <dbReference type="EMBL" id="MBT1154821.1"/>
    </source>
</evidence>
<name>A0A9X1A7K5_9HYPH</name>
<keyword evidence="3" id="KW-1185">Reference proteome</keyword>
<dbReference type="Proteomes" id="UP001138921">
    <property type="component" value="Unassembled WGS sequence"/>
</dbReference>
<reference evidence="2" key="2">
    <citation type="submission" date="2021-03" db="EMBL/GenBank/DDBJ databases">
        <authorList>
            <person name="Artuso I."/>
            <person name="Turrini P."/>
            <person name="Pirolo M."/>
            <person name="Lugli G.A."/>
            <person name="Ventura M."/>
            <person name="Visca P."/>
        </authorList>
    </citation>
    <scope>NUCLEOTIDE SEQUENCE</scope>
    <source>
        <strain evidence="2">LMG 26462</strain>
    </source>
</reference>
<gene>
    <name evidence="2" type="ORF">J1C56_04375</name>
</gene>
<accession>A0A9X1A7K5</accession>
<feature type="signal peptide" evidence="1">
    <location>
        <begin position="1"/>
        <end position="35"/>
    </location>
</feature>
<sequence length="151" mass="16407">MGTSGRWQSERANRLACCLLVATTSIWLHASPALAQDSADGFRSPTGNIQCMFFDDDASVRCNIADKTTPLPPRPQDCELDWGNDFSLDETSRRGVLMCVGDTIVGDYPELAYGETFERGNISCVSERSGVTCTNGRGAGFALSRAQQLLF</sequence>
<proteinExistence type="predicted"/>
<dbReference type="EMBL" id="JAFLWW010000001">
    <property type="protein sequence ID" value="MBT1154821.1"/>
    <property type="molecule type" value="Genomic_DNA"/>
</dbReference>
<comment type="caution">
    <text evidence="2">The sequence shown here is derived from an EMBL/GenBank/DDBJ whole genome shotgun (WGS) entry which is preliminary data.</text>
</comment>
<evidence type="ECO:0000256" key="1">
    <source>
        <dbReference type="SAM" id="SignalP"/>
    </source>
</evidence>